<dbReference type="Proteomes" id="UP001549143">
    <property type="component" value="Unassembled WGS sequence"/>
</dbReference>
<protein>
    <recommendedName>
        <fullName evidence="3">SnoaL-like domain-containing protein</fullName>
    </recommendedName>
</protein>
<dbReference type="RefSeq" id="WP_354150504.1">
    <property type="nucleotide sequence ID" value="NZ_JBEPMN010000002.1"/>
</dbReference>
<dbReference type="EMBL" id="JBEPMN010000002">
    <property type="protein sequence ID" value="MET3660623.1"/>
    <property type="molecule type" value="Genomic_DNA"/>
</dbReference>
<organism evidence="1 2">
    <name type="scientific">Aquamicrobium ahrensii</name>
    <dbReference type="NCBI Taxonomy" id="469551"/>
    <lineage>
        <taxon>Bacteria</taxon>
        <taxon>Pseudomonadati</taxon>
        <taxon>Pseudomonadota</taxon>
        <taxon>Alphaproteobacteria</taxon>
        <taxon>Hyphomicrobiales</taxon>
        <taxon>Phyllobacteriaceae</taxon>
        <taxon>Aquamicrobium</taxon>
    </lineage>
</organism>
<name>A0ABV2KKM5_9HYPH</name>
<evidence type="ECO:0000313" key="2">
    <source>
        <dbReference type="Proteomes" id="UP001549143"/>
    </source>
</evidence>
<comment type="caution">
    <text evidence="1">The sequence shown here is derived from an EMBL/GenBank/DDBJ whole genome shotgun (WGS) entry which is preliminary data.</text>
</comment>
<dbReference type="SUPFAM" id="SSF54427">
    <property type="entry name" value="NTF2-like"/>
    <property type="match status" value="1"/>
</dbReference>
<reference evidence="1 2" key="1">
    <citation type="submission" date="2024-06" db="EMBL/GenBank/DDBJ databases">
        <title>Genomic Encyclopedia of Type Strains, Phase IV (KMG-IV): sequencing the most valuable type-strain genomes for metagenomic binning, comparative biology and taxonomic classification.</title>
        <authorList>
            <person name="Goeker M."/>
        </authorList>
    </citation>
    <scope>NUCLEOTIDE SEQUENCE [LARGE SCALE GENOMIC DNA]</scope>
    <source>
        <strain evidence="1 2">DSM 19730</strain>
    </source>
</reference>
<gene>
    <name evidence="1" type="ORF">ABID44_000937</name>
</gene>
<dbReference type="InterPro" id="IPR032710">
    <property type="entry name" value="NTF2-like_dom_sf"/>
</dbReference>
<proteinExistence type="predicted"/>
<evidence type="ECO:0000313" key="1">
    <source>
        <dbReference type="EMBL" id="MET3660623.1"/>
    </source>
</evidence>
<keyword evidence="2" id="KW-1185">Reference proteome</keyword>
<accession>A0ABV2KKM5</accession>
<evidence type="ECO:0008006" key="3">
    <source>
        <dbReference type="Google" id="ProtNLM"/>
    </source>
</evidence>
<sequence length="150" mass="16536">MMRTLEARARALFRDYSQRSNAALHAPERADLDALAGAFAGHFVGASPAGVMGGAKDASFPEILRRGFEAYRASGGTRFEIINLEVEMLDDCNVMVRADWEFDYLRPRNGATGTIAFRNIYFVNFAGGEPKIFAWITPDEAQAMKDHGLA</sequence>